<accession>A0AAV6ZP74</accession>
<reference evidence="14" key="1">
    <citation type="thesis" date="2020" institute="ProQuest LLC" country="789 East Eisenhower Parkway, Ann Arbor, MI, USA">
        <title>Comparative Genomics and Chromosome Evolution.</title>
        <authorList>
            <person name="Mudd A.B."/>
        </authorList>
    </citation>
    <scope>NUCLEOTIDE SEQUENCE</scope>
    <source>
        <strain evidence="14">237g6f4</strain>
        <tissue evidence="14">Blood</tissue>
    </source>
</reference>
<feature type="transmembrane region" description="Helical" evidence="12">
    <location>
        <begin position="29"/>
        <end position="53"/>
    </location>
</feature>
<evidence type="ECO:0000256" key="11">
    <source>
        <dbReference type="RuleBase" id="RU000688"/>
    </source>
</evidence>
<protein>
    <recommendedName>
        <fullName evidence="12">Olfactory receptor</fullName>
    </recommendedName>
</protein>
<dbReference type="Pfam" id="PF13853">
    <property type="entry name" value="7tm_4"/>
    <property type="match status" value="1"/>
</dbReference>
<dbReference type="SUPFAM" id="SSF81321">
    <property type="entry name" value="Family A G protein-coupled receptor-like"/>
    <property type="match status" value="1"/>
</dbReference>
<evidence type="ECO:0000256" key="4">
    <source>
        <dbReference type="ARBA" id="ARBA00022692"/>
    </source>
</evidence>
<dbReference type="AlphaFoldDB" id="A0AAV6ZP74"/>
<dbReference type="GO" id="GO:0005886">
    <property type="term" value="C:plasma membrane"/>
    <property type="evidence" value="ECO:0007669"/>
    <property type="project" value="UniProtKB-SubCell"/>
</dbReference>
<dbReference type="PROSITE" id="PS00237">
    <property type="entry name" value="G_PROTEIN_RECEP_F1_1"/>
    <property type="match status" value="1"/>
</dbReference>
<name>A0AAV6ZP74_ENGPU</name>
<keyword evidence="8 12" id="KW-0472">Membrane</keyword>
<evidence type="ECO:0000256" key="3">
    <source>
        <dbReference type="ARBA" id="ARBA00022606"/>
    </source>
</evidence>
<dbReference type="PRINTS" id="PR00245">
    <property type="entry name" value="OLFACTORYR"/>
</dbReference>
<comment type="subcellular location">
    <subcellularLocation>
        <location evidence="1 12">Cell membrane</location>
        <topology evidence="1 12">Multi-pass membrane protein</topology>
    </subcellularLocation>
</comment>
<dbReference type="Proteomes" id="UP000824782">
    <property type="component" value="Unassembled WGS sequence"/>
</dbReference>
<keyword evidence="9 11" id="KW-0675">Receptor</keyword>
<dbReference type="PROSITE" id="PS50262">
    <property type="entry name" value="G_PROTEIN_RECEP_F1_2"/>
    <property type="match status" value="1"/>
</dbReference>
<dbReference type="InterPro" id="IPR017452">
    <property type="entry name" value="GPCR_Rhodpsn_7TM"/>
</dbReference>
<dbReference type="EMBL" id="WNYA01000412">
    <property type="protein sequence ID" value="KAG8548421.1"/>
    <property type="molecule type" value="Genomic_DNA"/>
</dbReference>
<comment type="similarity">
    <text evidence="11">Belongs to the G-protein coupled receptor 1 family.</text>
</comment>
<evidence type="ECO:0000256" key="12">
    <source>
        <dbReference type="RuleBase" id="RU363047"/>
    </source>
</evidence>
<evidence type="ECO:0000256" key="6">
    <source>
        <dbReference type="ARBA" id="ARBA00022989"/>
    </source>
</evidence>
<feature type="transmembrane region" description="Helical" evidence="12">
    <location>
        <begin position="198"/>
        <end position="222"/>
    </location>
</feature>
<dbReference type="GO" id="GO:0004930">
    <property type="term" value="F:G protein-coupled receptor activity"/>
    <property type="evidence" value="ECO:0007669"/>
    <property type="project" value="UniProtKB-KW"/>
</dbReference>
<evidence type="ECO:0000256" key="2">
    <source>
        <dbReference type="ARBA" id="ARBA00022475"/>
    </source>
</evidence>
<evidence type="ECO:0000256" key="10">
    <source>
        <dbReference type="ARBA" id="ARBA00023224"/>
    </source>
</evidence>
<dbReference type="GO" id="GO:0004984">
    <property type="term" value="F:olfactory receptor activity"/>
    <property type="evidence" value="ECO:0007669"/>
    <property type="project" value="InterPro"/>
</dbReference>
<sequence length="328" mass="37096">METNRENKTFATELILLGFSDDLNTNICLFPIFFLIYVLSVAGNGLIVFVVVLNSALHTPMYFFIINLSFIDLCYSSSAIPKLLVDLLSTRRTISVIGCLIQFKVILLLGTTECQLLALMAYDRYIAICRPLRYHVLMRWSVCLNLIAFVWIFSFINVIIPSLAMPIIVCYPNEINNFMCEVLSVLRLSCYDTTIQELVIFFMGFIVLLVPFVLILVSYSCIVSSILKIQSSTRSKAFSTCTSHITVVAMFFGALIITYLRPSSSDSLNQDKYFLMFCSIICPMLNPLIYSLNNREVKKVLGQIGRPEHPRMKITLTAAPRCVTPSTQ</sequence>
<feature type="transmembrane region" description="Helical" evidence="12">
    <location>
        <begin position="143"/>
        <end position="169"/>
    </location>
</feature>
<dbReference type="InterPro" id="IPR000276">
    <property type="entry name" value="GPCR_Rhodpsn"/>
</dbReference>
<organism evidence="14 15">
    <name type="scientific">Engystomops pustulosus</name>
    <name type="common">Tungara frog</name>
    <name type="synonym">Physalaemus pustulosus</name>
    <dbReference type="NCBI Taxonomy" id="76066"/>
    <lineage>
        <taxon>Eukaryota</taxon>
        <taxon>Metazoa</taxon>
        <taxon>Chordata</taxon>
        <taxon>Craniata</taxon>
        <taxon>Vertebrata</taxon>
        <taxon>Euteleostomi</taxon>
        <taxon>Amphibia</taxon>
        <taxon>Batrachia</taxon>
        <taxon>Anura</taxon>
        <taxon>Neobatrachia</taxon>
        <taxon>Hyloidea</taxon>
        <taxon>Leptodactylidae</taxon>
        <taxon>Leiuperinae</taxon>
        <taxon>Engystomops</taxon>
    </lineage>
</organism>
<evidence type="ECO:0000313" key="14">
    <source>
        <dbReference type="EMBL" id="KAG8548421.1"/>
    </source>
</evidence>
<evidence type="ECO:0000259" key="13">
    <source>
        <dbReference type="PROSITE" id="PS50262"/>
    </source>
</evidence>
<proteinExistence type="inferred from homology"/>
<dbReference type="PRINTS" id="PR00237">
    <property type="entry name" value="GPCRRHODOPSN"/>
</dbReference>
<keyword evidence="10 11" id="KW-0807">Transducer</keyword>
<feature type="domain" description="G-protein coupled receptors family 1 profile" evidence="13">
    <location>
        <begin position="43"/>
        <end position="290"/>
    </location>
</feature>
<keyword evidence="15" id="KW-1185">Reference proteome</keyword>
<feature type="transmembrane region" description="Helical" evidence="12">
    <location>
        <begin position="273"/>
        <end position="292"/>
    </location>
</feature>
<keyword evidence="3 12" id="KW-0716">Sensory transduction</keyword>
<keyword evidence="6 12" id="KW-1133">Transmembrane helix</keyword>
<keyword evidence="5 12" id="KW-0552">Olfaction</keyword>
<evidence type="ECO:0000256" key="7">
    <source>
        <dbReference type="ARBA" id="ARBA00023040"/>
    </source>
</evidence>
<evidence type="ECO:0000256" key="1">
    <source>
        <dbReference type="ARBA" id="ARBA00004651"/>
    </source>
</evidence>
<dbReference type="Gene3D" id="1.20.1070.10">
    <property type="entry name" value="Rhodopsin 7-helix transmembrane proteins"/>
    <property type="match status" value="1"/>
</dbReference>
<feature type="transmembrane region" description="Helical" evidence="12">
    <location>
        <begin position="60"/>
        <end position="80"/>
    </location>
</feature>
<evidence type="ECO:0000313" key="15">
    <source>
        <dbReference type="Proteomes" id="UP000824782"/>
    </source>
</evidence>
<keyword evidence="4 11" id="KW-0812">Transmembrane</keyword>
<dbReference type="PANTHER" id="PTHR26453">
    <property type="entry name" value="OLFACTORY RECEPTOR"/>
    <property type="match status" value="1"/>
</dbReference>
<dbReference type="FunFam" id="1.20.1070.10:FF:000015">
    <property type="entry name" value="Olfactory receptor"/>
    <property type="match status" value="1"/>
</dbReference>
<feature type="transmembrane region" description="Helical" evidence="12">
    <location>
        <begin position="243"/>
        <end position="261"/>
    </location>
</feature>
<evidence type="ECO:0000256" key="5">
    <source>
        <dbReference type="ARBA" id="ARBA00022725"/>
    </source>
</evidence>
<evidence type="ECO:0000256" key="9">
    <source>
        <dbReference type="ARBA" id="ARBA00023170"/>
    </source>
</evidence>
<dbReference type="InterPro" id="IPR000725">
    <property type="entry name" value="Olfact_rcpt"/>
</dbReference>
<keyword evidence="2 12" id="KW-1003">Cell membrane</keyword>
<gene>
    <name evidence="14" type="ORF">GDO81_025416</name>
</gene>
<evidence type="ECO:0000256" key="8">
    <source>
        <dbReference type="ARBA" id="ARBA00023136"/>
    </source>
</evidence>
<keyword evidence="7 11" id="KW-0297">G-protein coupled receptor</keyword>
<comment type="caution">
    <text evidence="14">The sequence shown here is derived from an EMBL/GenBank/DDBJ whole genome shotgun (WGS) entry which is preliminary data.</text>
</comment>